<dbReference type="KEGG" id="crq:GCK72_001725"/>
<dbReference type="PANTHER" id="PTHR34256">
    <property type="entry name" value="UPF0561 PROTEIN C2ORF68"/>
    <property type="match status" value="1"/>
</dbReference>
<dbReference type="Proteomes" id="UP000483820">
    <property type="component" value="Chromosome I"/>
</dbReference>
<evidence type="ECO:0000256" key="2">
    <source>
        <dbReference type="SAM" id="MobiDB-lite"/>
    </source>
</evidence>
<feature type="region of interest" description="Disordered" evidence="2">
    <location>
        <begin position="75"/>
        <end position="95"/>
    </location>
</feature>
<feature type="compositionally biased region" description="Basic and acidic residues" evidence="2">
    <location>
        <begin position="75"/>
        <end position="92"/>
    </location>
</feature>
<feature type="region of interest" description="Disordered" evidence="2">
    <location>
        <begin position="216"/>
        <end position="242"/>
    </location>
</feature>
<gene>
    <name evidence="3" type="ORF">GCK72_001725</name>
</gene>
<protein>
    <submittedName>
        <fullName evidence="3">Uncharacterized protein</fullName>
    </submittedName>
</protein>
<feature type="region of interest" description="Disordered" evidence="2">
    <location>
        <begin position="747"/>
        <end position="823"/>
    </location>
</feature>
<dbReference type="EMBL" id="WUAV01000001">
    <property type="protein sequence ID" value="KAF1769908.1"/>
    <property type="molecule type" value="Genomic_DNA"/>
</dbReference>
<dbReference type="InterPro" id="IPR018888">
    <property type="entry name" value="UPF0561"/>
</dbReference>
<dbReference type="RefSeq" id="XP_053591739.1">
    <property type="nucleotide sequence ID" value="XM_053723094.1"/>
</dbReference>
<comment type="similarity">
    <text evidence="1">Belongs to the UPF0561 family.</text>
</comment>
<comment type="caution">
    <text evidence="3">The sequence shown here is derived from an EMBL/GenBank/DDBJ whole genome shotgun (WGS) entry which is preliminary data.</text>
</comment>
<feature type="compositionally biased region" description="Acidic residues" evidence="2">
    <location>
        <begin position="765"/>
        <end position="777"/>
    </location>
</feature>
<dbReference type="Pfam" id="PF10573">
    <property type="entry name" value="UPF0561"/>
    <property type="match status" value="1"/>
</dbReference>
<feature type="compositionally biased region" description="Basic residues" evidence="2">
    <location>
        <begin position="449"/>
        <end position="459"/>
    </location>
</feature>
<feature type="compositionally biased region" description="Basic and acidic residues" evidence="2">
    <location>
        <begin position="778"/>
        <end position="790"/>
    </location>
</feature>
<name>A0A6A5HPR9_CAERE</name>
<evidence type="ECO:0000313" key="3">
    <source>
        <dbReference type="EMBL" id="KAF1769908.1"/>
    </source>
</evidence>
<evidence type="ECO:0000256" key="1">
    <source>
        <dbReference type="ARBA" id="ARBA00006905"/>
    </source>
</evidence>
<feature type="region of interest" description="Disordered" evidence="2">
    <location>
        <begin position="449"/>
        <end position="470"/>
    </location>
</feature>
<dbReference type="PANTHER" id="PTHR34256:SF1">
    <property type="entry name" value="UPF0561 PROTEIN C2ORF68"/>
    <property type="match status" value="1"/>
</dbReference>
<organism evidence="3 4">
    <name type="scientific">Caenorhabditis remanei</name>
    <name type="common">Caenorhabditis vulgaris</name>
    <dbReference type="NCBI Taxonomy" id="31234"/>
    <lineage>
        <taxon>Eukaryota</taxon>
        <taxon>Metazoa</taxon>
        <taxon>Ecdysozoa</taxon>
        <taxon>Nematoda</taxon>
        <taxon>Chromadorea</taxon>
        <taxon>Rhabditida</taxon>
        <taxon>Rhabditina</taxon>
        <taxon>Rhabditomorpha</taxon>
        <taxon>Rhabditoidea</taxon>
        <taxon>Rhabditidae</taxon>
        <taxon>Peloderinae</taxon>
        <taxon>Caenorhabditis</taxon>
    </lineage>
</organism>
<evidence type="ECO:0000313" key="4">
    <source>
        <dbReference type="Proteomes" id="UP000483820"/>
    </source>
</evidence>
<reference evidence="3 4" key="1">
    <citation type="submission" date="2019-12" db="EMBL/GenBank/DDBJ databases">
        <title>Chromosome-level assembly of the Caenorhabditis remanei genome.</title>
        <authorList>
            <person name="Teterina A.A."/>
            <person name="Willis J.H."/>
            <person name="Phillips P.C."/>
        </authorList>
    </citation>
    <scope>NUCLEOTIDE SEQUENCE [LARGE SCALE GENOMIC DNA]</scope>
    <source>
        <strain evidence="3 4">PX506</strain>
        <tissue evidence="3">Whole organism</tissue>
    </source>
</reference>
<dbReference type="AlphaFoldDB" id="A0A6A5HPR9"/>
<dbReference type="GeneID" id="9815081"/>
<sequence length="842" mass="94620">MTRPQQPRIDLNHGYMRFIRRNQLDRDEYDRVHEQRKSEIRERIGESQRSIEPVKKPNVYIPPHLRRQLKEIEEKRVEASEKAPRSICRSDSDSQDDEKEICPILKKQREADDHVRKQVRRRIERTYPTVDDICCTLANYSLQETSERYSIRDGEEDLFTLELTLKNGDKKTIGVPRNTKAARLAKSLSREYNFDDSQCRNLRIFIEEQLEHRLAREARRSRSPDPSVPTSPMSSTSSSSSSITFSMARARVLPTDFIIPNIINPPQPLPQQPPRRLYAHDQSSVTPMTMVKTLVALATERMLLKTSGPTFLRGIEFMYAAGLAPDRLSVMMTSSHKYVLQFHSKCDIRPFAANYPNFGRVLRGIVHVREWRIKSIEFVNVAFYMRDVDNLERAIEKLGVELVLLRNCTYPGVQRGDEAVKFLSALNRKKQAVVCEYGDDRLKHRIGRRASGHRTRRASRNGQEVVAPPGDGAEAIIAPGAAQPAAIVQVGALEENVPAVIAPHGARVHGAAPHGIRRPIPPNPEQVRQMQQNPQMIPPRLAVPVERNADVPPAGIAPAPRVVEPQIRILGQPAGNSNGRVVVGAHVYEFRAIDAPNGDATPRYHNVNHLINVLNDNSANDVRVIVLPSRGGVPGAAININNNDNYVFRQITHQEAVGAPRPGDPIQHHFVAPIRGDRAIHMGQLGNAQQQQQQQAQYDQQPAQLMVAPQAPRPQRFVPQQVWDAYPINRADAGQIPQVQAAAPEPVPMFGDAVNEPQVQRNGDESNDSTDREEMDDAEHQRNEALRDLVADPEAQPNFAPVDAQAVDLDMLEEEGEAEDDEVMEGVVMDGQFMMDDQAVMQ</sequence>
<dbReference type="CTD" id="9815081"/>
<accession>A0A6A5HPR9</accession>
<feature type="compositionally biased region" description="Acidic residues" evidence="2">
    <location>
        <begin position="810"/>
        <end position="823"/>
    </location>
</feature>
<feature type="compositionally biased region" description="Low complexity" evidence="2">
    <location>
        <begin position="224"/>
        <end position="242"/>
    </location>
</feature>
<proteinExistence type="inferred from homology"/>